<accession>A0A8J8C3F8</accession>
<gene>
    <name evidence="2" type="ORF">KTS45_08640</name>
</gene>
<dbReference type="AlphaFoldDB" id="A0A8J8C3F8"/>
<dbReference type="RefSeq" id="WP_162317329.1">
    <property type="nucleotide sequence ID" value="NZ_JAHQXF010000001.1"/>
</dbReference>
<dbReference type="Pfam" id="PF18545">
    <property type="entry name" value="HalOD1"/>
    <property type="match status" value="1"/>
</dbReference>
<reference evidence="2 3" key="1">
    <citation type="submission" date="2021-06" db="EMBL/GenBank/DDBJ databases">
        <title>New haloarchaea isolates fom saline soil.</title>
        <authorList>
            <person name="Duran-Viseras A."/>
            <person name="Sanchez-Porro C.S."/>
            <person name="Ventosa A."/>
        </authorList>
    </citation>
    <scope>NUCLEOTIDE SEQUENCE [LARGE SCALE GENOMIC DNA]</scope>
    <source>
        <strain evidence="2 3">JCM 183640</strain>
    </source>
</reference>
<name>A0A8J8C3F8_9EURY</name>
<protein>
    <recommendedName>
        <fullName evidence="1">Halobacterial output domain-containing protein</fullName>
    </recommendedName>
</protein>
<keyword evidence="3" id="KW-1185">Reference proteome</keyword>
<evidence type="ECO:0000259" key="1">
    <source>
        <dbReference type="Pfam" id="PF18545"/>
    </source>
</evidence>
<evidence type="ECO:0000313" key="2">
    <source>
        <dbReference type="EMBL" id="MBV0924267.1"/>
    </source>
</evidence>
<evidence type="ECO:0000313" key="3">
    <source>
        <dbReference type="Proteomes" id="UP000766550"/>
    </source>
</evidence>
<dbReference type="OrthoDB" id="242615at2157"/>
<dbReference type="EMBL" id="JAHQXF010000001">
    <property type="protein sequence ID" value="MBV0924267.1"/>
    <property type="molecule type" value="Genomic_DNA"/>
</dbReference>
<dbReference type="Proteomes" id="UP000766550">
    <property type="component" value="Unassembled WGS sequence"/>
</dbReference>
<dbReference type="InterPro" id="IPR040624">
    <property type="entry name" value="HalOD1"/>
</dbReference>
<sequence length="92" mass="9604">MNSDEGTVYMIRGRAAAEGGDEWVSPEPAADVITDAVVAATDRTADEIDAIEAYVDADELRAVLGDGDSETITFDVEGHDVTVTADGEVTVS</sequence>
<organism evidence="2 3">
    <name type="scientific">Haloarcula limicola</name>
    <dbReference type="NCBI Taxonomy" id="1429915"/>
    <lineage>
        <taxon>Archaea</taxon>
        <taxon>Methanobacteriati</taxon>
        <taxon>Methanobacteriota</taxon>
        <taxon>Stenosarchaea group</taxon>
        <taxon>Halobacteria</taxon>
        <taxon>Halobacteriales</taxon>
        <taxon>Haloarculaceae</taxon>
        <taxon>Haloarcula</taxon>
    </lineage>
</organism>
<comment type="caution">
    <text evidence="2">The sequence shown here is derived from an EMBL/GenBank/DDBJ whole genome shotgun (WGS) entry which is preliminary data.</text>
</comment>
<feature type="domain" description="Halobacterial output" evidence="1">
    <location>
        <begin position="27"/>
        <end position="92"/>
    </location>
</feature>
<proteinExistence type="predicted"/>